<proteinExistence type="predicted"/>
<dbReference type="AlphaFoldDB" id="A0A2Z7DJN6"/>
<name>A0A2Z7DJN6_9LAMI</name>
<reference evidence="2 3" key="1">
    <citation type="journal article" date="2015" name="Proc. Natl. Acad. Sci. U.S.A.">
        <title>The resurrection genome of Boea hygrometrica: A blueprint for survival of dehydration.</title>
        <authorList>
            <person name="Xiao L."/>
            <person name="Yang G."/>
            <person name="Zhang L."/>
            <person name="Yang X."/>
            <person name="Zhao S."/>
            <person name="Ji Z."/>
            <person name="Zhou Q."/>
            <person name="Hu M."/>
            <person name="Wang Y."/>
            <person name="Chen M."/>
            <person name="Xu Y."/>
            <person name="Jin H."/>
            <person name="Xiao X."/>
            <person name="Hu G."/>
            <person name="Bao F."/>
            <person name="Hu Y."/>
            <person name="Wan P."/>
            <person name="Li L."/>
            <person name="Deng X."/>
            <person name="Kuang T."/>
            <person name="Xiang C."/>
            <person name="Zhu J.K."/>
            <person name="Oliver M.J."/>
            <person name="He Y."/>
        </authorList>
    </citation>
    <scope>NUCLEOTIDE SEQUENCE [LARGE SCALE GENOMIC DNA]</scope>
    <source>
        <strain evidence="3">cv. XS01</strain>
    </source>
</reference>
<keyword evidence="3" id="KW-1185">Reference proteome</keyword>
<evidence type="ECO:0000313" key="2">
    <source>
        <dbReference type="EMBL" id="KZV58371.1"/>
    </source>
</evidence>
<evidence type="ECO:0000313" key="3">
    <source>
        <dbReference type="Proteomes" id="UP000250235"/>
    </source>
</evidence>
<protein>
    <submittedName>
        <fullName evidence="2">Oligopeptide transporter 3-like</fullName>
    </submittedName>
</protein>
<sequence>MGGEQLKTSCKKREMKYEFCLLNDILAKTVTVKAGSFDVVTHERFLMMSSIHGGVKGARDLELGESKEFPPLKILTAKTVGTYVAKNMNIAVEEVADEPVVKKAAPNRRPAPAVGPLSDIAAKEEQILAWAETDSLQTASGTPTTAIDLQVLAMLSDVHRSALKKLLEQMREHKLEWTRLIDSKLFEEDHIDRGAINARSNTNIRSICWIRFLVLIDGSWIAMEGPVMWEMKDQKAALSQDFGDQLAAIRNDLLKLRVESQQNFQTLSSKFSEIIAYINRGGDAKKGEISRCPQPPPDNRSRPGDGGSRPIGGGSRSEPQIKRGSGS</sequence>
<organism evidence="2 3">
    <name type="scientific">Dorcoceras hygrometricum</name>
    <dbReference type="NCBI Taxonomy" id="472368"/>
    <lineage>
        <taxon>Eukaryota</taxon>
        <taxon>Viridiplantae</taxon>
        <taxon>Streptophyta</taxon>
        <taxon>Embryophyta</taxon>
        <taxon>Tracheophyta</taxon>
        <taxon>Spermatophyta</taxon>
        <taxon>Magnoliopsida</taxon>
        <taxon>eudicotyledons</taxon>
        <taxon>Gunneridae</taxon>
        <taxon>Pentapetalae</taxon>
        <taxon>asterids</taxon>
        <taxon>lamiids</taxon>
        <taxon>Lamiales</taxon>
        <taxon>Gesneriaceae</taxon>
        <taxon>Didymocarpoideae</taxon>
        <taxon>Trichosporeae</taxon>
        <taxon>Loxocarpinae</taxon>
        <taxon>Dorcoceras</taxon>
    </lineage>
</organism>
<dbReference type="EMBL" id="KQ986784">
    <property type="protein sequence ID" value="KZV58371.1"/>
    <property type="molecule type" value="Genomic_DNA"/>
</dbReference>
<gene>
    <name evidence="2" type="ORF">F511_15158</name>
</gene>
<feature type="region of interest" description="Disordered" evidence="1">
    <location>
        <begin position="283"/>
        <end position="327"/>
    </location>
</feature>
<accession>A0A2Z7DJN6</accession>
<evidence type="ECO:0000256" key="1">
    <source>
        <dbReference type="SAM" id="MobiDB-lite"/>
    </source>
</evidence>
<feature type="compositionally biased region" description="Gly residues" evidence="1">
    <location>
        <begin position="304"/>
        <end position="315"/>
    </location>
</feature>
<dbReference type="Proteomes" id="UP000250235">
    <property type="component" value="Unassembled WGS sequence"/>
</dbReference>
<dbReference type="OrthoDB" id="660555at2759"/>